<organism evidence="2 3">
    <name type="scientific">Xanthoceras sorbifolium</name>
    <dbReference type="NCBI Taxonomy" id="99658"/>
    <lineage>
        <taxon>Eukaryota</taxon>
        <taxon>Viridiplantae</taxon>
        <taxon>Streptophyta</taxon>
        <taxon>Embryophyta</taxon>
        <taxon>Tracheophyta</taxon>
        <taxon>Spermatophyta</taxon>
        <taxon>Magnoliopsida</taxon>
        <taxon>eudicotyledons</taxon>
        <taxon>Gunneridae</taxon>
        <taxon>Pentapetalae</taxon>
        <taxon>rosids</taxon>
        <taxon>malvids</taxon>
        <taxon>Sapindales</taxon>
        <taxon>Sapindaceae</taxon>
        <taxon>Xanthoceroideae</taxon>
        <taxon>Xanthoceras</taxon>
    </lineage>
</organism>
<evidence type="ECO:0000256" key="1">
    <source>
        <dbReference type="SAM" id="MobiDB-lite"/>
    </source>
</evidence>
<accession>A0ABQ8HPF8</accession>
<gene>
    <name evidence="2" type="ORF">JRO89_XS08G0121700</name>
</gene>
<evidence type="ECO:0000313" key="3">
    <source>
        <dbReference type="Proteomes" id="UP000827721"/>
    </source>
</evidence>
<dbReference type="EMBL" id="JAFEMO010000008">
    <property type="protein sequence ID" value="KAH7566231.1"/>
    <property type="molecule type" value="Genomic_DNA"/>
</dbReference>
<protein>
    <submittedName>
        <fullName evidence="2">Uncharacterized protein</fullName>
    </submittedName>
</protein>
<proteinExistence type="predicted"/>
<feature type="compositionally biased region" description="Polar residues" evidence="1">
    <location>
        <begin position="47"/>
        <end position="71"/>
    </location>
</feature>
<dbReference type="Proteomes" id="UP000827721">
    <property type="component" value="Unassembled WGS sequence"/>
</dbReference>
<feature type="region of interest" description="Disordered" evidence="1">
    <location>
        <begin position="44"/>
        <end position="82"/>
    </location>
</feature>
<evidence type="ECO:0000313" key="2">
    <source>
        <dbReference type="EMBL" id="KAH7566231.1"/>
    </source>
</evidence>
<name>A0ABQ8HPF8_9ROSI</name>
<sequence length="227" mass="25187">MEEVWNDLNLVPLSEGLSLHNTINNNNPPNQSSTFGVHDFLGRSMNRDPQYSSRNGDASRSFFGSHNNNQMQPPPPPPLGPVLNLNSSPPPPGLELLADNFDPLVMSSNSSDHHQTMMIQQQNPMIMSSVRVPPQDHDQDQDHHGRVLLNNNDTSCPFQALASATRLTSFGRKRLHENAYTNELELELSHLLAENAKLKKQHEQFCLVVDAPVATSGLLQRASTAPF</sequence>
<comment type="caution">
    <text evidence="2">The sequence shown here is derived from an EMBL/GenBank/DDBJ whole genome shotgun (WGS) entry which is preliminary data.</text>
</comment>
<reference evidence="2 3" key="1">
    <citation type="submission" date="2021-02" db="EMBL/GenBank/DDBJ databases">
        <title>Plant Genome Project.</title>
        <authorList>
            <person name="Zhang R.-G."/>
        </authorList>
    </citation>
    <scope>NUCLEOTIDE SEQUENCE [LARGE SCALE GENOMIC DNA]</scope>
    <source>
        <tissue evidence="2">Leaves</tissue>
    </source>
</reference>
<keyword evidence="3" id="KW-1185">Reference proteome</keyword>